<feature type="transmembrane region" description="Helical" evidence="12">
    <location>
        <begin position="265"/>
        <end position="287"/>
    </location>
</feature>
<dbReference type="GO" id="GO:0004142">
    <property type="term" value="F:diacylglycerol cholinephosphotransferase activity"/>
    <property type="evidence" value="ECO:0007669"/>
    <property type="project" value="UniProtKB-EC"/>
</dbReference>
<evidence type="ECO:0000313" key="13">
    <source>
        <dbReference type="EMBL" id="CAE6477706.1"/>
    </source>
</evidence>
<dbReference type="EC" id="2.7.8.2" evidence="9"/>
<dbReference type="Pfam" id="PF01066">
    <property type="entry name" value="CDP-OH_P_transf"/>
    <property type="match status" value="1"/>
</dbReference>
<evidence type="ECO:0000256" key="6">
    <source>
        <dbReference type="ARBA" id="ARBA00022989"/>
    </source>
</evidence>
<accession>A0A8H3CA02</accession>
<evidence type="ECO:0000256" key="7">
    <source>
        <dbReference type="ARBA" id="ARBA00023136"/>
    </source>
</evidence>
<sequence length="446" mass="49774">MGLFKGYVPKHALENLKKYKYSGVDKSLLSNYVLNPFWNEFVKLWPRSVAPNTITFLGLCLVLSNFATLLYYDAAYLTEKGGATGPPQWVYFTWAAGLFWYQSFDAIDGKQARRTGMAGPLGQMFDHGCDALNTTLEVLLVCRALNLGRSWWPISSQIATLANFYLTTWEEFHTGTLYLGYFSGPVEGIIMIVILYILTGIFGTSTWDRPIADFLPGALNVKGLVGELPLNDALMIFGGFGLIGNITTSYMNVLKSCREKKVSTLTPLVRLIPFIVSTTLYVLWLAAPLTPSSHLTSNPITPIDSTVDSHKGFTTVQIAPGKDLLLHSPAFVPFLCMWGLQFAHQVGRMILAHVTHQPFPMTDIEWIWAAVSLVDAWSWRLFGRAPILHSNPLLFILISLGASFLAYARFCIAVINDITNYLGIACFTVRKKDEKGEWKDAVKKEE</sequence>
<name>A0A8H3CA02_9AGAM</name>
<evidence type="ECO:0000256" key="1">
    <source>
        <dbReference type="ARBA" id="ARBA00001946"/>
    </source>
</evidence>
<keyword evidence="5 12" id="KW-0812">Transmembrane</keyword>
<protein>
    <recommendedName>
        <fullName evidence="9">diacylglycerol cholinephosphotransferase</fullName>
        <ecNumber evidence="9">2.7.8.2</ecNumber>
    </recommendedName>
</protein>
<feature type="transmembrane region" description="Helical" evidence="12">
    <location>
        <begin position="54"/>
        <end position="72"/>
    </location>
</feature>
<dbReference type="PANTHER" id="PTHR10414:SF37">
    <property type="entry name" value="BB IN A BOXCAR, ISOFORM C"/>
    <property type="match status" value="1"/>
</dbReference>
<comment type="caution">
    <text evidence="13">The sequence shown here is derived from an EMBL/GenBank/DDBJ whole genome shotgun (WGS) entry which is preliminary data.</text>
</comment>
<dbReference type="GO" id="GO:0016020">
    <property type="term" value="C:membrane"/>
    <property type="evidence" value="ECO:0007669"/>
    <property type="project" value="InterPro"/>
</dbReference>
<dbReference type="PROSITE" id="PS00379">
    <property type="entry name" value="CDP_ALCOHOL_P_TRANSF"/>
    <property type="match status" value="1"/>
</dbReference>
<dbReference type="GO" id="GO:0012505">
    <property type="term" value="C:endomembrane system"/>
    <property type="evidence" value="ECO:0007669"/>
    <property type="project" value="UniProtKB-SubCell"/>
</dbReference>
<dbReference type="PIRSF" id="PIRSF015665">
    <property type="entry name" value="CHOPT"/>
    <property type="match status" value="1"/>
</dbReference>
<keyword evidence="7 12" id="KW-0472">Membrane</keyword>
<evidence type="ECO:0000313" key="14">
    <source>
        <dbReference type="Proteomes" id="UP000663853"/>
    </source>
</evidence>
<evidence type="ECO:0000256" key="5">
    <source>
        <dbReference type="ARBA" id="ARBA00022692"/>
    </source>
</evidence>
<comment type="similarity">
    <text evidence="3 11">Belongs to the CDP-alcohol phosphatidyltransferase class-I family.</text>
</comment>
<dbReference type="EMBL" id="CAJMXA010002205">
    <property type="protein sequence ID" value="CAE6477706.1"/>
    <property type="molecule type" value="Genomic_DNA"/>
</dbReference>
<dbReference type="InterPro" id="IPR014472">
    <property type="entry name" value="CHOPT"/>
</dbReference>
<evidence type="ECO:0000256" key="9">
    <source>
        <dbReference type="ARBA" id="ARBA00038987"/>
    </source>
</evidence>
<comment type="cofactor">
    <cofactor evidence="1">
        <name>Mg(2+)</name>
        <dbReference type="ChEBI" id="CHEBI:18420"/>
    </cofactor>
</comment>
<proteinExistence type="inferred from homology"/>
<feature type="transmembrane region" description="Helical" evidence="12">
    <location>
        <begin position="233"/>
        <end position="253"/>
    </location>
</feature>
<feature type="transmembrane region" description="Helical" evidence="12">
    <location>
        <begin position="188"/>
        <end position="207"/>
    </location>
</feature>
<dbReference type="InterPro" id="IPR000462">
    <property type="entry name" value="CDP-OH_P_trans"/>
</dbReference>
<evidence type="ECO:0000256" key="2">
    <source>
        <dbReference type="ARBA" id="ARBA00004127"/>
    </source>
</evidence>
<keyword evidence="6 12" id="KW-1133">Transmembrane helix</keyword>
<keyword evidence="4 11" id="KW-0808">Transferase</keyword>
<dbReference type="Gene3D" id="1.20.120.1760">
    <property type="match status" value="1"/>
</dbReference>
<dbReference type="FunFam" id="1.20.120.1760:FF:000012">
    <property type="entry name" value="sn-1,2-diacylglycerol cholinephosphotransferase"/>
    <property type="match status" value="1"/>
</dbReference>
<feature type="transmembrane region" description="Helical" evidence="12">
    <location>
        <begin position="394"/>
        <end position="415"/>
    </location>
</feature>
<evidence type="ECO:0000256" key="8">
    <source>
        <dbReference type="ARBA" id="ARBA00037890"/>
    </source>
</evidence>
<evidence type="ECO:0000256" key="10">
    <source>
        <dbReference type="ARBA" id="ARBA00051857"/>
    </source>
</evidence>
<comment type="catalytic activity">
    <reaction evidence="10">
        <text>CDP-N,N-dimethylethanolamine + a 1,2-diacyl-sn-glycerol = a 1,2-diacyl-sn-glycero-3-phospho-N,N-dimethylethanolamine + CMP + H(+)</text>
        <dbReference type="Rhea" id="RHEA:33775"/>
        <dbReference type="ChEBI" id="CHEBI:15378"/>
        <dbReference type="ChEBI" id="CHEBI:17815"/>
        <dbReference type="ChEBI" id="CHEBI:60377"/>
        <dbReference type="ChEBI" id="CHEBI:64572"/>
        <dbReference type="ChEBI" id="CHEBI:65117"/>
    </reaction>
    <physiologicalReaction direction="left-to-right" evidence="10">
        <dbReference type="Rhea" id="RHEA:33776"/>
    </physiologicalReaction>
</comment>
<evidence type="ECO:0000256" key="11">
    <source>
        <dbReference type="RuleBase" id="RU003750"/>
    </source>
</evidence>
<dbReference type="InterPro" id="IPR043130">
    <property type="entry name" value="CDP-OH_PTrfase_TM_dom"/>
</dbReference>
<comment type="subcellular location">
    <subcellularLocation>
        <location evidence="2">Endomembrane system</location>
        <topology evidence="2">Multi-pass membrane protein</topology>
    </subcellularLocation>
</comment>
<comment type="pathway">
    <text evidence="8">Phospholipid metabolism; phosphatidylcholine biosynthesis; phosphatidylcholine from phosphocholine: step 2/2.</text>
</comment>
<organism evidence="13 14">
    <name type="scientific">Rhizoctonia solani</name>
    <dbReference type="NCBI Taxonomy" id="456999"/>
    <lineage>
        <taxon>Eukaryota</taxon>
        <taxon>Fungi</taxon>
        <taxon>Dikarya</taxon>
        <taxon>Basidiomycota</taxon>
        <taxon>Agaricomycotina</taxon>
        <taxon>Agaricomycetes</taxon>
        <taxon>Cantharellales</taxon>
        <taxon>Ceratobasidiaceae</taxon>
        <taxon>Rhizoctonia</taxon>
    </lineage>
</organism>
<dbReference type="PANTHER" id="PTHR10414">
    <property type="entry name" value="ETHANOLAMINEPHOSPHOTRANSFERASE"/>
    <property type="match status" value="1"/>
</dbReference>
<reference evidence="13" key="1">
    <citation type="submission" date="2021-01" db="EMBL/GenBank/DDBJ databases">
        <authorList>
            <person name="Kaushik A."/>
        </authorList>
    </citation>
    <scope>NUCLEOTIDE SEQUENCE</scope>
    <source>
        <strain evidence="13">AG6-10EEA</strain>
    </source>
</reference>
<evidence type="ECO:0000256" key="12">
    <source>
        <dbReference type="SAM" id="Phobius"/>
    </source>
</evidence>
<dbReference type="Proteomes" id="UP000663853">
    <property type="component" value="Unassembled WGS sequence"/>
</dbReference>
<gene>
    <name evidence="13" type="ORF">RDB_LOCUS83624</name>
</gene>
<dbReference type="InterPro" id="IPR048254">
    <property type="entry name" value="CDP_ALCOHOL_P_TRANSF_CS"/>
</dbReference>
<dbReference type="AlphaFoldDB" id="A0A8H3CA02"/>
<evidence type="ECO:0000256" key="4">
    <source>
        <dbReference type="ARBA" id="ARBA00022679"/>
    </source>
</evidence>
<evidence type="ECO:0000256" key="3">
    <source>
        <dbReference type="ARBA" id="ARBA00010441"/>
    </source>
</evidence>